<dbReference type="AlphaFoldDB" id="A0A4Y7Q3C4"/>
<dbReference type="STRING" id="50990.A0A4Y7Q3C4"/>
<dbReference type="EMBL" id="ML170182">
    <property type="protein sequence ID" value="TDL21280.1"/>
    <property type="molecule type" value="Genomic_DNA"/>
</dbReference>
<dbReference type="Proteomes" id="UP000294933">
    <property type="component" value="Unassembled WGS sequence"/>
</dbReference>
<evidence type="ECO:0000259" key="1">
    <source>
        <dbReference type="Pfam" id="PF12937"/>
    </source>
</evidence>
<gene>
    <name evidence="2" type="ORF">BD410DRAFT_899074</name>
</gene>
<dbReference type="Gene3D" id="1.20.1280.50">
    <property type="match status" value="1"/>
</dbReference>
<feature type="domain" description="F-box" evidence="1">
    <location>
        <begin position="102"/>
        <end position="150"/>
    </location>
</feature>
<dbReference type="InterPro" id="IPR001810">
    <property type="entry name" value="F-box_dom"/>
</dbReference>
<keyword evidence="3" id="KW-1185">Reference proteome</keyword>
<evidence type="ECO:0000313" key="2">
    <source>
        <dbReference type="EMBL" id="TDL21280.1"/>
    </source>
</evidence>
<protein>
    <recommendedName>
        <fullName evidence="1">F-box domain-containing protein</fullName>
    </recommendedName>
</protein>
<dbReference type="InterPro" id="IPR036047">
    <property type="entry name" value="F-box-like_dom_sf"/>
</dbReference>
<evidence type="ECO:0000313" key="3">
    <source>
        <dbReference type="Proteomes" id="UP000294933"/>
    </source>
</evidence>
<dbReference type="OrthoDB" id="3365698at2759"/>
<proteinExistence type="predicted"/>
<name>A0A4Y7Q3C4_9AGAM</name>
<dbReference type="VEuPathDB" id="FungiDB:BD410DRAFT_899074"/>
<organism evidence="2 3">
    <name type="scientific">Rickenella mellea</name>
    <dbReference type="NCBI Taxonomy" id="50990"/>
    <lineage>
        <taxon>Eukaryota</taxon>
        <taxon>Fungi</taxon>
        <taxon>Dikarya</taxon>
        <taxon>Basidiomycota</taxon>
        <taxon>Agaricomycotina</taxon>
        <taxon>Agaricomycetes</taxon>
        <taxon>Hymenochaetales</taxon>
        <taxon>Rickenellaceae</taxon>
        <taxon>Rickenella</taxon>
    </lineage>
</organism>
<sequence>MEAPPSDHSIAGLDDLIRLLTRIKRQGLQRAYAGEMWDDGHIERSSPNTRDSSKLLSSLLASLKYSKLCMAALNEVRDHLGKRVRLLQKACTPLVLENGIKILPDEILSLIFEAGHLATSSCQIAKNVSRVSRRFRQISRQTPLLWTRLSGSYTASQVQAFLSLSGKMDLEVSTGVPSGSSSYKLESFIRFLHPYSHRWSHLRLQGNAENVMGEQRLTLLPRLKYLYHDCNIDLSSWSLPLLSRIHGYSHHFPLGLGFQSQLSSLELLFDNDYMHITSLARVLYATKALQDLSLTFMHIAEIVEGSVLDSTELPDRHSVRIDKLQVTFHNVTHDVVESVYDVLSFLAPSTMHITLDNAGYSHHNAGYIHRSANFLRDTRGRLFPYGSTIHLSVSTMGNPYGLENVDIMSELARNCTAERTVHIEAPMAELIGSWRTIDDWKVGWSLRHLRFSYCDRLTERNVSDIVNHLMVRATKKPIETLEIHHCRGISEEFLLDISEEHGIEQRLTWRL</sequence>
<accession>A0A4Y7Q3C4</accession>
<reference evidence="2 3" key="1">
    <citation type="submission" date="2018-06" db="EMBL/GenBank/DDBJ databases">
        <title>A transcriptomic atlas of mushroom development highlights an independent origin of complex multicellularity.</title>
        <authorList>
            <consortium name="DOE Joint Genome Institute"/>
            <person name="Krizsan K."/>
            <person name="Almasi E."/>
            <person name="Merenyi Z."/>
            <person name="Sahu N."/>
            <person name="Viragh M."/>
            <person name="Koszo T."/>
            <person name="Mondo S."/>
            <person name="Kiss B."/>
            <person name="Balint B."/>
            <person name="Kues U."/>
            <person name="Barry K."/>
            <person name="Hegedus J.C."/>
            <person name="Henrissat B."/>
            <person name="Johnson J."/>
            <person name="Lipzen A."/>
            <person name="Ohm R."/>
            <person name="Nagy I."/>
            <person name="Pangilinan J."/>
            <person name="Yan J."/>
            <person name="Xiong Y."/>
            <person name="Grigoriev I.V."/>
            <person name="Hibbett D.S."/>
            <person name="Nagy L.G."/>
        </authorList>
    </citation>
    <scope>NUCLEOTIDE SEQUENCE [LARGE SCALE GENOMIC DNA]</scope>
    <source>
        <strain evidence="2 3">SZMC22713</strain>
    </source>
</reference>
<dbReference type="SUPFAM" id="SSF81383">
    <property type="entry name" value="F-box domain"/>
    <property type="match status" value="1"/>
</dbReference>
<dbReference type="SUPFAM" id="SSF52047">
    <property type="entry name" value="RNI-like"/>
    <property type="match status" value="1"/>
</dbReference>
<dbReference type="Pfam" id="PF12937">
    <property type="entry name" value="F-box-like"/>
    <property type="match status" value="1"/>
</dbReference>